<name>A0ABD5NZH1_9EURY</name>
<dbReference type="InterPro" id="IPR036249">
    <property type="entry name" value="Thioredoxin-like_sf"/>
</dbReference>
<dbReference type="InterPro" id="IPR050924">
    <property type="entry name" value="Peroxiredoxin_BCP/PrxQ"/>
</dbReference>
<dbReference type="PANTHER" id="PTHR42801">
    <property type="entry name" value="THIOREDOXIN-DEPENDENT PEROXIDE REDUCTASE"/>
    <property type="match status" value="1"/>
</dbReference>
<dbReference type="GO" id="GO:0140824">
    <property type="term" value="F:thioredoxin-dependent peroxiredoxin activity"/>
    <property type="evidence" value="ECO:0007669"/>
    <property type="project" value="UniProtKB-EC"/>
</dbReference>
<keyword evidence="3" id="KW-0049">Antioxidant</keyword>
<dbReference type="RefSeq" id="WP_246974380.1">
    <property type="nucleotide sequence ID" value="NZ_CP095397.1"/>
</dbReference>
<evidence type="ECO:0000313" key="11">
    <source>
        <dbReference type="EMBL" id="MFC4247140.1"/>
    </source>
</evidence>
<dbReference type="PROSITE" id="PS51352">
    <property type="entry name" value="THIOREDOXIN_2"/>
    <property type="match status" value="1"/>
</dbReference>
<evidence type="ECO:0000256" key="4">
    <source>
        <dbReference type="ARBA" id="ARBA00023002"/>
    </source>
</evidence>
<dbReference type="PANTHER" id="PTHR42801:SF4">
    <property type="entry name" value="AHPC_TSA FAMILY PROTEIN"/>
    <property type="match status" value="1"/>
</dbReference>
<accession>A0ABD5NZH1</accession>
<keyword evidence="5" id="KW-1015">Disulfide bond</keyword>
<evidence type="ECO:0000313" key="12">
    <source>
        <dbReference type="Proteomes" id="UP001595821"/>
    </source>
</evidence>
<keyword evidence="2 11" id="KW-0575">Peroxidase</keyword>
<evidence type="ECO:0000256" key="1">
    <source>
        <dbReference type="ARBA" id="ARBA00013017"/>
    </source>
</evidence>
<comment type="caution">
    <text evidence="11">The sequence shown here is derived from an EMBL/GenBank/DDBJ whole genome shotgun (WGS) entry which is preliminary data.</text>
</comment>
<keyword evidence="4 11" id="KW-0560">Oxidoreductase</keyword>
<evidence type="ECO:0000256" key="8">
    <source>
        <dbReference type="ARBA" id="ARBA00038489"/>
    </source>
</evidence>
<dbReference type="SUPFAM" id="SSF52833">
    <property type="entry name" value="Thioredoxin-like"/>
    <property type="match status" value="1"/>
</dbReference>
<dbReference type="AlphaFoldDB" id="A0ABD5NZH1"/>
<comment type="catalytic activity">
    <reaction evidence="9">
        <text>a hydroperoxide + [thioredoxin]-dithiol = an alcohol + [thioredoxin]-disulfide + H2O</text>
        <dbReference type="Rhea" id="RHEA:62620"/>
        <dbReference type="Rhea" id="RHEA-COMP:10698"/>
        <dbReference type="Rhea" id="RHEA-COMP:10700"/>
        <dbReference type="ChEBI" id="CHEBI:15377"/>
        <dbReference type="ChEBI" id="CHEBI:29950"/>
        <dbReference type="ChEBI" id="CHEBI:30879"/>
        <dbReference type="ChEBI" id="CHEBI:35924"/>
        <dbReference type="ChEBI" id="CHEBI:50058"/>
        <dbReference type="EC" id="1.11.1.24"/>
    </reaction>
</comment>
<dbReference type="InterPro" id="IPR013766">
    <property type="entry name" value="Thioredoxin_domain"/>
</dbReference>
<dbReference type="CDD" id="cd03017">
    <property type="entry name" value="PRX_BCP"/>
    <property type="match status" value="1"/>
</dbReference>
<keyword evidence="6" id="KW-0676">Redox-active center</keyword>
<organism evidence="11 12">
    <name type="scientific">Natribaculum luteum</name>
    <dbReference type="NCBI Taxonomy" id="1586232"/>
    <lineage>
        <taxon>Archaea</taxon>
        <taxon>Methanobacteriati</taxon>
        <taxon>Methanobacteriota</taxon>
        <taxon>Stenosarchaea group</taxon>
        <taxon>Halobacteria</taxon>
        <taxon>Halobacteriales</taxon>
        <taxon>Natrialbaceae</taxon>
        <taxon>Natribaculum</taxon>
    </lineage>
</organism>
<dbReference type="Proteomes" id="UP001595821">
    <property type="component" value="Unassembled WGS sequence"/>
</dbReference>
<evidence type="ECO:0000256" key="9">
    <source>
        <dbReference type="ARBA" id="ARBA00049091"/>
    </source>
</evidence>
<protein>
    <recommendedName>
        <fullName evidence="1">thioredoxin-dependent peroxiredoxin</fullName>
        <ecNumber evidence="1">1.11.1.24</ecNumber>
    </recommendedName>
    <alternativeName>
        <fullName evidence="7">Thioredoxin peroxidase</fullName>
    </alternativeName>
</protein>
<dbReference type="GeneID" id="71853780"/>
<gene>
    <name evidence="11" type="ORF">ACFOZ7_09030</name>
</gene>
<evidence type="ECO:0000256" key="7">
    <source>
        <dbReference type="ARBA" id="ARBA00032824"/>
    </source>
</evidence>
<dbReference type="EC" id="1.11.1.24" evidence="1"/>
<sequence>MPRSEGEPAPTVTARNQAGEEVRLTFDEPTVLYFYPRDATPGCTTEARQFDRELETYRDAGVDVYGVSTDDVASHREFCDAEGLEFDLLADPSGDLVESFDVDRRDDAAARTTFVLADGEVQTVYERVDPDGHAREVLLDALEDGLVSLPEE</sequence>
<comment type="similarity">
    <text evidence="8">Belongs to the peroxiredoxin family. BCP/PrxQ subfamily.</text>
</comment>
<dbReference type="InterPro" id="IPR000866">
    <property type="entry name" value="AhpC/TSA"/>
</dbReference>
<dbReference type="EMBL" id="JBHSDJ010000029">
    <property type="protein sequence ID" value="MFC4247140.1"/>
    <property type="molecule type" value="Genomic_DNA"/>
</dbReference>
<evidence type="ECO:0000259" key="10">
    <source>
        <dbReference type="PROSITE" id="PS51352"/>
    </source>
</evidence>
<evidence type="ECO:0000256" key="3">
    <source>
        <dbReference type="ARBA" id="ARBA00022862"/>
    </source>
</evidence>
<proteinExistence type="inferred from homology"/>
<evidence type="ECO:0000256" key="6">
    <source>
        <dbReference type="ARBA" id="ARBA00023284"/>
    </source>
</evidence>
<reference evidence="11 12" key="1">
    <citation type="journal article" date="2014" name="Int. J. Syst. Evol. Microbiol.">
        <title>Complete genome sequence of Corynebacterium casei LMG S-19264T (=DSM 44701T), isolated from a smear-ripened cheese.</title>
        <authorList>
            <consortium name="US DOE Joint Genome Institute (JGI-PGF)"/>
            <person name="Walter F."/>
            <person name="Albersmeier A."/>
            <person name="Kalinowski J."/>
            <person name="Ruckert C."/>
        </authorList>
    </citation>
    <scope>NUCLEOTIDE SEQUENCE [LARGE SCALE GENOMIC DNA]</scope>
    <source>
        <strain evidence="11 12">IBRC-M 10912</strain>
    </source>
</reference>
<evidence type="ECO:0000256" key="5">
    <source>
        <dbReference type="ARBA" id="ARBA00023157"/>
    </source>
</evidence>
<evidence type="ECO:0000256" key="2">
    <source>
        <dbReference type="ARBA" id="ARBA00022559"/>
    </source>
</evidence>
<dbReference type="Pfam" id="PF00578">
    <property type="entry name" value="AhpC-TSA"/>
    <property type="match status" value="1"/>
</dbReference>
<dbReference type="Gene3D" id="3.40.30.10">
    <property type="entry name" value="Glutaredoxin"/>
    <property type="match status" value="1"/>
</dbReference>
<feature type="domain" description="Thioredoxin" evidence="10">
    <location>
        <begin position="3"/>
        <end position="147"/>
    </location>
</feature>